<comment type="caution">
    <text evidence="1">The sequence shown here is derived from an EMBL/GenBank/DDBJ whole genome shotgun (WGS) entry which is preliminary data.</text>
</comment>
<sequence>MKYFEALSESMRWLGEKNDTIFIGQAVNYPGTALFNTLKEVPEEKRIELPVFEETQLGISSGLCLTNFRPISIFPRWNFLLCATNQLVNHLDKYPIMSENTFCPNPIIRTAVGSEKPLFPGYQHIGNMSEGFKKILTNIEIIELKETDDIIPAYKYAYEYPKKKAFLIVEFADFYNEK</sequence>
<proteinExistence type="predicted"/>
<dbReference type="OrthoDB" id="9780894at2"/>
<name>A0A0A1ZUM7_PROMR</name>
<dbReference type="InterPro" id="IPR029061">
    <property type="entry name" value="THDP-binding"/>
</dbReference>
<dbReference type="Proteomes" id="UP000030491">
    <property type="component" value="Unassembled WGS sequence"/>
</dbReference>
<dbReference type="AlphaFoldDB" id="A0A0A1ZUM7"/>
<protein>
    <recommendedName>
        <fullName evidence="3">Transketolase-like pyrimidine-binding domain-containing protein</fullName>
    </recommendedName>
</protein>
<organism evidence="1 2">
    <name type="scientific">Prochlorococcus marinus str. MIT 9116</name>
    <dbReference type="NCBI Taxonomy" id="167544"/>
    <lineage>
        <taxon>Bacteria</taxon>
        <taxon>Bacillati</taxon>
        <taxon>Cyanobacteriota</taxon>
        <taxon>Cyanophyceae</taxon>
        <taxon>Synechococcales</taxon>
        <taxon>Prochlorococcaceae</taxon>
        <taxon>Prochlorococcus</taxon>
    </lineage>
</organism>
<dbReference type="EMBL" id="JNAJ01000004">
    <property type="protein sequence ID" value="KGF93080.1"/>
    <property type="molecule type" value="Genomic_DNA"/>
</dbReference>
<accession>A0A0A1ZUM7</accession>
<reference evidence="2" key="1">
    <citation type="journal article" date="2014" name="Sci. Data">
        <title>Genomes of diverse isolates of the marine cyanobacterium Prochlorococcus.</title>
        <authorList>
            <person name="Biller S."/>
            <person name="Berube P."/>
            <person name="Thompson J."/>
            <person name="Kelly L."/>
            <person name="Roggensack S."/>
            <person name="Awad L."/>
            <person name="Roache-Johnson K."/>
            <person name="Ding H."/>
            <person name="Giovannoni S.J."/>
            <person name="Moore L.R."/>
            <person name="Chisholm S.W."/>
        </authorList>
    </citation>
    <scope>NUCLEOTIDE SEQUENCE [LARGE SCALE GENOMIC DNA]</scope>
</reference>
<evidence type="ECO:0000313" key="2">
    <source>
        <dbReference type="Proteomes" id="UP000030491"/>
    </source>
</evidence>
<dbReference type="RefSeq" id="WP_032513019.1">
    <property type="nucleotide sequence ID" value="NZ_JNAJ01000004.1"/>
</dbReference>
<evidence type="ECO:0008006" key="3">
    <source>
        <dbReference type="Google" id="ProtNLM"/>
    </source>
</evidence>
<dbReference type="SUPFAM" id="SSF52518">
    <property type="entry name" value="Thiamin diphosphate-binding fold (THDP-binding)"/>
    <property type="match status" value="1"/>
</dbReference>
<gene>
    <name evidence="1" type="ORF">EU93_0255</name>
</gene>
<evidence type="ECO:0000313" key="1">
    <source>
        <dbReference type="EMBL" id="KGF93080.1"/>
    </source>
</evidence>
<dbReference type="Gene3D" id="3.40.50.970">
    <property type="match status" value="1"/>
</dbReference>